<evidence type="ECO:0000313" key="2">
    <source>
        <dbReference type="Proteomes" id="UP000602510"/>
    </source>
</evidence>
<sequence length="92" mass="9911">MTASPTRAPGNVALDAERELYLTEDGQVWIPDAETDIQQQICVIGHAGASSHRDVAASRKPRPFGPTLQATKLNKDLHFDFLSLPASGSGMH</sequence>
<gene>
    <name evidence="1" type="ORF">GN244_ATG11837</name>
</gene>
<organism evidence="1 2">
    <name type="scientific">Phytophthora infestans</name>
    <name type="common">Potato late blight agent</name>
    <name type="synonym">Botrytis infestans</name>
    <dbReference type="NCBI Taxonomy" id="4787"/>
    <lineage>
        <taxon>Eukaryota</taxon>
        <taxon>Sar</taxon>
        <taxon>Stramenopiles</taxon>
        <taxon>Oomycota</taxon>
        <taxon>Peronosporomycetes</taxon>
        <taxon>Peronosporales</taxon>
        <taxon>Peronosporaceae</taxon>
        <taxon>Phytophthora</taxon>
    </lineage>
</organism>
<reference evidence="1" key="1">
    <citation type="submission" date="2020-04" db="EMBL/GenBank/DDBJ databases">
        <title>Hybrid Assembly of Korean Phytophthora infestans isolates.</title>
        <authorList>
            <person name="Prokchorchik M."/>
            <person name="Lee Y."/>
            <person name="Seo J."/>
            <person name="Cho J.-H."/>
            <person name="Park Y.-E."/>
            <person name="Jang D.-C."/>
            <person name="Im J.-S."/>
            <person name="Choi J.-G."/>
            <person name="Park H.-J."/>
            <person name="Lee G.-B."/>
            <person name="Lee Y.-G."/>
            <person name="Hong S.-Y."/>
            <person name="Cho K."/>
            <person name="Sohn K.H."/>
        </authorList>
    </citation>
    <scope>NUCLEOTIDE SEQUENCE</scope>
    <source>
        <strain evidence="1">KR_1_A1</strain>
    </source>
</reference>
<dbReference type="Proteomes" id="UP000602510">
    <property type="component" value="Unassembled WGS sequence"/>
</dbReference>
<dbReference type="EMBL" id="WSZM01000280">
    <property type="protein sequence ID" value="KAF4036129.1"/>
    <property type="molecule type" value="Genomic_DNA"/>
</dbReference>
<comment type="caution">
    <text evidence="1">The sequence shown here is derived from an EMBL/GenBank/DDBJ whole genome shotgun (WGS) entry which is preliminary data.</text>
</comment>
<name>A0A833SP71_PHYIN</name>
<proteinExistence type="predicted"/>
<dbReference type="AlphaFoldDB" id="A0A833SP71"/>
<evidence type="ECO:0000313" key="1">
    <source>
        <dbReference type="EMBL" id="KAF4036129.1"/>
    </source>
</evidence>
<accession>A0A833SP71</accession>
<keyword evidence="2" id="KW-1185">Reference proteome</keyword>
<protein>
    <submittedName>
        <fullName evidence="1">Uncharacterized protein</fullName>
    </submittedName>
</protein>